<dbReference type="InterPro" id="IPR011604">
    <property type="entry name" value="PDDEXK-like_dom_sf"/>
</dbReference>
<evidence type="ECO:0000313" key="1">
    <source>
        <dbReference type="EMBL" id="MBK1727095.1"/>
    </source>
</evidence>
<reference evidence="1 2" key="1">
    <citation type="journal article" date="2020" name="Microorganisms">
        <title>Osmotic Adaptation and Compatible Solute Biosynthesis of Phototrophic Bacteria as Revealed from Genome Analyses.</title>
        <authorList>
            <person name="Imhoff J.F."/>
            <person name="Rahn T."/>
            <person name="Kunzel S."/>
            <person name="Keller A."/>
            <person name="Neulinger S.C."/>
        </authorList>
    </citation>
    <scope>NUCLEOTIDE SEQUENCE [LARGE SCALE GENOMIC DNA]</scope>
    <source>
        <strain evidence="1 2">DSM 15116</strain>
    </source>
</reference>
<accession>A0ABS1E5Z1</accession>
<comment type="caution">
    <text evidence="1">The sequence shown here is derived from an EMBL/GenBank/DDBJ whole genome shotgun (WGS) entry which is preliminary data.</text>
</comment>
<sequence>MHITNNANLPAAIVEAVTNDPYPHGRVGDITATSLIDAPRIRVLRRRHADELTEDAAERIWALLGQAVHTILERAEPSAVTERRLYAEVDGWQVSGQFDRAVLYPETGLLQDYKVTSAWAVVNGFKPEWGRQLNVLRWLALHNGYPVTRLQVVALLRDWSRGKAAQGGRYPQHQVAVLEVPVWAENVLEDYIRERVQLHQAAEQAQELPECTPEERWERPTTYAVMRKGRKSAIRVLEDPEAAAQRAEQEGGYVETRPGRAVRCEEYCPVRDFCDQARPGARAEEAA</sequence>
<organism evidence="1 2">
    <name type="scientific">Halorhodospira neutriphila</name>
    <dbReference type="NCBI Taxonomy" id="168379"/>
    <lineage>
        <taxon>Bacteria</taxon>
        <taxon>Pseudomonadati</taxon>
        <taxon>Pseudomonadota</taxon>
        <taxon>Gammaproteobacteria</taxon>
        <taxon>Chromatiales</taxon>
        <taxon>Ectothiorhodospiraceae</taxon>
        <taxon>Halorhodospira</taxon>
    </lineage>
</organism>
<gene>
    <name evidence="1" type="ORF">CKO13_08685</name>
</gene>
<evidence type="ECO:0000313" key="2">
    <source>
        <dbReference type="Proteomes" id="UP000738126"/>
    </source>
</evidence>
<protein>
    <recommendedName>
        <fullName evidence="3">PD-(D/E)XK endonuclease-like domain-containing protein</fullName>
    </recommendedName>
</protein>
<evidence type="ECO:0008006" key="3">
    <source>
        <dbReference type="Google" id="ProtNLM"/>
    </source>
</evidence>
<dbReference type="RefSeq" id="WP_200259672.1">
    <property type="nucleotide sequence ID" value="NZ_NRSH01000098.1"/>
</dbReference>
<dbReference type="Proteomes" id="UP000738126">
    <property type="component" value="Unassembled WGS sequence"/>
</dbReference>
<dbReference type="EMBL" id="NRSH01000098">
    <property type="protein sequence ID" value="MBK1727095.1"/>
    <property type="molecule type" value="Genomic_DNA"/>
</dbReference>
<keyword evidence="2" id="KW-1185">Reference proteome</keyword>
<name>A0ABS1E5Z1_9GAMM</name>
<dbReference type="Gene3D" id="3.90.320.10">
    <property type="match status" value="1"/>
</dbReference>
<proteinExistence type="predicted"/>